<keyword evidence="7 13" id="KW-0067">ATP-binding</keyword>
<dbReference type="PANTHER" id="PTHR19229:SF36">
    <property type="entry name" value="ATP-BINDING CASSETTE SUB-FAMILY A MEMBER 2"/>
    <property type="match status" value="1"/>
</dbReference>
<feature type="transmembrane region" description="Helical" evidence="11">
    <location>
        <begin position="1103"/>
        <end position="1121"/>
    </location>
</feature>
<dbReference type="GO" id="GO:0016887">
    <property type="term" value="F:ATP hydrolysis activity"/>
    <property type="evidence" value="ECO:0007669"/>
    <property type="project" value="InterPro"/>
</dbReference>
<evidence type="ECO:0000256" key="7">
    <source>
        <dbReference type="ARBA" id="ARBA00022840"/>
    </source>
</evidence>
<evidence type="ECO:0000256" key="1">
    <source>
        <dbReference type="ARBA" id="ARBA00004141"/>
    </source>
</evidence>
<accession>A0A1E1K5H3</accession>
<feature type="transmembrane region" description="Helical" evidence="11">
    <location>
        <begin position="934"/>
        <end position="955"/>
    </location>
</feature>
<evidence type="ECO:0000256" key="5">
    <source>
        <dbReference type="ARBA" id="ARBA00022737"/>
    </source>
</evidence>
<dbReference type="InterPro" id="IPR017871">
    <property type="entry name" value="ABC_transporter-like_CS"/>
</dbReference>
<dbReference type="Proteomes" id="UP000178912">
    <property type="component" value="Unassembled WGS sequence"/>
</dbReference>
<dbReference type="PROSITE" id="PS50893">
    <property type="entry name" value="ABC_TRANSPORTER_2"/>
    <property type="match status" value="2"/>
</dbReference>
<dbReference type="GO" id="GO:0005524">
    <property type="term" value="F:ATP binding"/>
    <property type="evidence" value="ECO:0007669"/>
    <property type="project" value="UniProtKB-KW"/>
</dbReference>
<feature type="transmembrane region" description="Helical" evidence="11">
    <location>
        <begin position="1012"/>
        <end position="1032"/>
    </location>
</feature>
<evidence type="ECO:0000256" key="2">
    <source>
        <dbReference type="ARBA" id="ARBA00008869"/>
    </source>
</evidence>
<feature type="transmembrane region" description="Helical" evidence="11">
    <location>
        <begin position="12"/>
        <end position="34"/>
    </location>
</feature>
<keyword evidence="3" id="KW-0813">Transport</keyword>
<dbReference type="InterPro" id="IPR013525">
    <property type="entry name" value="ABC2_TM"/>
</dbReference>
<keyword evidence="14" id="KW-1185">Reference proteome</keyword>
<dbReference type="PANTHER" id="PTHR19229">
    <property type="entry name" value="ATP-BINDING CASSETTE TRANSPORTER SUBFAMILY A ABCA"/>
    <property type="match status" value="1"/>
</dbReference>
<feature type="compositionally biased region" description="Gly residues" evidence="10">
    <location>
        <begin position="1447"/>
        <end position="1458"/>
    </location>
</feature>
<feature type="domain" description="ABC transporter" evidence="12">
    <location>
        <begin position="1160"/>
        <end position="1377"/>
    </location>
</feature>
<dbReference type="SMART" id="SM00382">
    <property type="entry name" value="AAA"/>
    <property type="match status" value="2"/>
</dbReference>
<name>A0A1E1K5H3_9HELO</name>
<proteinExistence type="inferred from homology"/>
<comment type="similarity">
    <text evidence="2">Belongs to the ABC transporter superfamily. ABCA family.</text>
</comment>
<dbReference type="InterPro" id="IPR003593">
    <property type="entry name" value="AAA+_ATPase"/>
</dbReference>
<dbReference type="Pfam" id="PF12698">
    <property type="entry name" value="ABC2_membrane_3"/>
    <property type="match status" value="1"/>
</dbReference>
<keyword evidence="5" id="KW-0677">Repeat</keyword>
<evidence type="ECO:0000256" key="6">
    <source>
        <dbReference type="ARBA" id="ARBA00022741"/>
    </source>
</evidence>
<feature type="transmembrane region" description="Helical" evidence="11">
    <location>
        <begin position="735"/>
        <end position="753"/>
    </location>
</feature>
<dbReference type="GO" id="GO:0016020">
    <property type="term" value="C:membrane"/>
    <property type="evidence" value="ECO:0007669"/>
    <property type="project" value="UniProtKB-SubCell"/>
</dbReference>
<evidence type="ECO:0000313" key="14">
    <source>
        <dbReference type="Proteomes" id="UP000178912"/>
    </source>
</evidence>
<feature type="transmembrane region" description="Helical" evidence="11">
    <location>
        <begin position="359"/>
        <end position="380"/>
    </location>
</feature>
<gene>
    <name evidence="13" type="ORF">RAG0_03623</name>
</gene>
<evidence type="ECO:0000256" key="8">
    <source>
        <dbReference type="ARBA" id="ARBA00022989"/>
    </source>
</evidence>
<feature type="transmembrane region" description="Helical" evidence="11">
    <location>
        <begin position="223"/>
        <end position="245"/>
    </location>
</feature>
<keyword evidence="9 11" id="KW-0472">Membrane</keyword>
<evidence type="ECO:0000256" key="10">
    <source>
        <dbReference type="SAM" id="MobiDB-lite"/>
    </source>
</evidence>
<organism evidence="13 14">
    <name type="scientific">Rhynchosporium agropyri</name>
    <dbReference type="NCBI Taxonomy" id="914238"/>
    <lineage>
        <taxon>Eukaryota</taxon>
        <taxon>Fungi</taxon>
        <taxon>Dikarya</taxon>
        <taxon>Ascomycota</taxon>
        <taxon>Pezizomycotina</taxon>
        <taxon>Leotiomycetes</taxon>
        <taxon>Helotiales</taxon>
        <taxon>Ploettnerulaceae</taxon>
        <taxon>Rhynchosporium</taxon>
    </lineage>
</organism>
<dbReference type="EMBL" id="FJUX01000015">
    <property type="protein sequence ID" value="CZS93252.1"/>
    <property type="molecule type" value="Genomic_DNA"/>
</dbReference>
<feature type="transmembrane region" description="Helical" evidence="11">
    <location>
        <begin position="975"/>
        <end position="1000"/>
    </location>
</feature>
<evidence type="ECO:0000259" key="12">
    <source>
        <dbReference type="PROSITE" id="PS50893"/>
    </source>
</evidence>
<evidence type="ECO:0000256" key="9">
    <source>
        <dbReference type="ARBA" id="ARBA00023136"/>
    </source>
</evidence>
<comment type="subcellular location">
    <subcellularLocation>
        <location evidence="1">Membrane</location>
        <topology evidence="1">Multi-pass membrane protein</topology>
    </subcellularLocation>
</comment>
<dbReference type="GO" id="GO:0140359">
    <property type="term" value="F:ABC-type transporter activity"/>
    <property type="evidence" value="ECO:0007669"/>
    <property type="project" value="InterPro"/>
</dbReference>
<feature type="transmembrane region" description="Helical" evidence="11">
    <location>
        <begin position="251"/>
        <end position="272"/>
    </location>
</feature>
<protein>
    <submittedName>
        <fullName evidence="13">Related to sulfate/thiosulfate import ATP-binding protein cysA</fullName>
    </submittedName>
</protein>
<feature type="region of interest" description="Disordered" evidence="10">
    <location>
        <begin position="1441"/>
        <end position="1462"/>
    </location>
</feature>
<evidence type="ECO:0000256" key="11">
    <source>
        <dbReference type="SAM" id="Phobius"/>
    </source>
</evidence>
<keyword evidence="4 11" id="KW-0812">Transmembrane</keyword>
<keyword evidence="8 11" id="KW-1133">Transmembrane helix</keyword>
<dbReference type="InterPro" id="IPR003439">
    <property type="entry name" value="ABC_transporter-like_ATP-bd"/>
</dbReference>
<reference evidence="14" key="1">
    <citation type="submission" date="2016-03" db="EMBL/GenBank/DDBJ databases">
        <authorList>
            <person name="Guldener U."/>
        </authorList>
    </citation>
    <scope>NUCLEOTIDE SEQUENCE [LARGE SCALE GENOMIC DNA]</scope>
    <source>
        <strain evidence="14">04CH-RAC-A.6.1</strain>
    </source>
</reference>
<dbReference type="Gene3D" id="3.40.50.300">
    <property type="entry name" value="P-loop containing nucleotide triphosphate hydrolases"/>
    <property type="match status" value="2"/>
</dbReference>
<keyword evidence="6" id="KW-0547">Nucleotide-binding</keyword>
<evidence type="ECO:0000256" key="3">
    <source>
        <dbReference type="ARBA" id="ARBA00022448"/>
    </source>
</evidence>
<dbReference type="Pfam" id="PF00005">
    <property type="entry name" value="ABC_tran"/>
    <property type="match status" value="2"/>
</dbReference>
<dbReference type="PROSITE" id="PS00211">
    <property type="entry name" value="ABC_TRANSPORTER_1"/>
    <property type="match status" value="1"/>
</dbReference>
<sequence length="1500" mass="163795">MLIFYKAPMVTVLRAFLFPIAATLVFSLLIHLNVTSLGQDEKLMGISLVPKPILTLASAIDTSPSKKLVFVTNGLPRESLNPIIAGVMNQPGMSVANPSIIEDSTLLFTECRQSTKATSNCFAAVVFTAFNETNVDYSIAVDGSLLRFKYGDYRKDETLLPTRILPLHGYFGKEAVPAPTTPAKEGPRVYLSIFVASERETAISDLMAVQNVTTMPRVLSTILSFYAIYFPGLLVCSVLMTQILFKKTSDILFLFITLLSGASTIASTYFVASLFSRAQLAGLCSSTFAFVLAIITLMASTTSKAVTTQVLVLTLLFPPCAWATFISDVAMREFKLHAFSLNAGPYTDKFHEKLQRLDGYLYLIAFVLQIVLYTGAAYYIERKLWGITREYDLIDASDNVALRVTGLSKTYNGKRPWYWPFMRKGSPVLAVDNLNLEVKTGSVTFLLGPNGGGKTTTLKCVAGMTAMNAGSRLELNESGLAFGVCPQSNVFWDTLTVEEHLDIWKQLKTAAYINPTEDGDDVLAECDLLEIGPAQAKTLSGGQMRKLQLAIAFVGGSKVCCVDEASSGLDPLSRRNIWNIIQKDHIAIVYKGKLVCEGPGTSLKAQYGDDYIIRSEPDVNGEIMVWRSSSSAEATRKILELEALDEDDNSYNVTFPTLEQVFLKVTSETAVHDQGGDGMVGEEETSNAIDEKIFAMENDHAEDIDLDVGHSVGLARQTLTLYKKRCTLLLHKSGWISYGISIMLPIILAAALVKFMYKFHRLETCEVNSIILRNQTEGQTSDMVGFPVVAALEDLVPTNIYIRGKNIPSTKLGPTSAFIGETQDQLFVNTLGRYFISSPTYADVDGHYVETNDIDPSEVPALALLWASTPDKAIFFYNAYESTYDIGEQMKGFNYLTNRLGNATATNGNARLTTADLRIMRHPENKSDSSSMSIAIFICLAFIAAGSIAVIYPAFEKNNRIRALHYSNGVSPFALWTGYLAFDMQFFLIVSIVVWSVILGQPKLQQLWYEPSYILGAFILFGIATLLGTYVVSLFAKKAAFAIAAGIHCNKYNALQFGLGILSPGANLARVFFIASSSSDVLCGKYADNDVSRPFTYDRYGSVYANLIIQIIFLVSVLFIYEYGSTDWVHHNITHRGVPSRLHYIIENSEAAPPALADQTHAEKTATSPPILSVSFGKTFAVENVSFNISANETLALLGGNGAGKTTVLNMIRGELKPNFGDIYLDGVSVARQPQKARMHIGTLRFYAAVKGLKNVEGNVDRILKALNITIYEDLRVAALSGGTKRKLSVAIALLGNLRVLLLDEPSTGQDAGAKRILWKALQSISGNRAILLTTHSMEEAEALATNVAIMGTRMLAVGTLASLQKTHGGAYSLRAVRSPEMESEETKRVVKEAFADGRGEVRNYEHAHGQVGWELEKGGRSWGGIMRVMEGLLGKRIDEDGERNGHLGGGSSMGAAGGSSVQRASGSMKVFQAYTVTGPTLEEVFMNVAREAGQVTSGF</sequence>
<evidence type="ECO:0000256" key="4">
    <source>
        <dbReference type="ARBA" id="ARBA00022692"/>
    </source>
</evidence>
<dbReference type="GO" id="GO:0005319">
    <property type="term" value="F:lipid transporter activity"/>
    <property type="evidence" value="ECO:0007669"/>
    <property type="project" value="TreeGrafter"/>
</dbReference>
<feature type="domain" description="ABC transporter" evidence="12">
    <location>
        <begin position="402"/>
        <end position="641"/>
    </location>
</feature>
<dbReference type="SUPFAM" id="SSF52540">
    <property type="entry name" value="P-loop containing nucleoside triphosphate hydrolases"/>
    <property type="match status" value="2"/>
</dbReference>
<dbReference type="InterPro" id="IPR027417">
    <property type="entry name" value="P-loop_NTPase"/>
</dbReference>
<dbReference type="InterPro" id="IPR026082">
    <property type="entry name" value="ABCA"/>
</dbReference>
<dbReference type="OrthoDB" id="8061355at2759"/>
<evidence type="ECO:0000313" key="13">
    <source>
        <dbReference type="EMBL" id="CZS93252.1"/>
    </source>
</evidence>
<feature type="transmembrane region" description="Helical" evidence="11">
    <location>
        <begin position="279"/>
        <end position="300"/>
    </location>
</feature>